<feature type="non-terminal residue" evidence="2">
    <location>
        <position position="1"/>
    </location>
</feature>
<dbReference type="EMBL" id="ML210220">
    <property type="protein sequence ID" value="TFK23369.1"/>
    <property type="molecule type" value="Genomic_DNA"/>
</dbReference>
<name>A0A5C3KRW9_COPMA</name>
<dbReference type="OrthoDB" id="2756618at2759"/>
<organism evidence="2 3">
    <name type="scientific">Coprinopsis marcescibilis</name>
    <name type="common">Agaric fungus</name>
    <name type="synonym">Psathyrella marcescibilis</name>
    <dbReference type="NCBI Taxonomy" id="230819"/>
    <lineage>
        <taxon>Eukaryota</taxon>
        <taxon>Fungi</taxon>
        <taxon>Dikarya</taxon>
        <taxon>Basidiomycota</taxon>
        <taxon>Agaricomycotina</taxon>
        <taxon>Agaricomycetes</taxon>
        <taxon>Agaricomycetidae</taxon>
        <taxon>Agaricales</taxon>
        <taxon>Agaricineae</taxon>
        <taxon>Psathyrellaceae</taxon>
        <taxon>Coprinopsis</taxon>
    </lineage>
</organism>
<feature type="non-terminal residue" evidence="2">
    <location>
        <position position="261"/>
    </location>
</feature>
<feature type="transmembrane region" description="Helical" evidence="1">
    <location>
        <begin position="69"/>
        <end position="89"/>
    </location>
</feature>
<gene>
    <name evidence="2" type="ORF">FA15DRAFT_561913</name>
</gene>
<protein>
    <submittedName>
        <fullName evidence="2">Uncharacterized protein</fullName>
    </submittedName>
</protein>
<dbReference type="Proteomes" id="UP000307440">
    <property type="component" value="Unassembled WGS sequence"/>
</dbReference>
<feature type="transmembrane region" description="Helical" evidence="1">
    <location>
        <begin position="101"/>
        <end position="124"/>
    </location>
</feature>
<proteinExistence type="predicted"/>
<feature type="transmembrane region" description="Helical" evidence="1">
    <location>
        <begin position="231"/>
        <end position="252"/>
    </location>
</feature>
<dbReference type="AlphaFoldDB" id="A0A5C3KRW9"/>
<keyword evidence="1" id="KW-0812">Transmembrane</keyword>
<feature type="transmembrane region" description="Helical" evidence="1">
    <location>
        <begin position="27"/>
        <end position="49"/>
    </location>
</feature>
<keyword evidence="3" id="KW-1185">Reference proteome</keyword>
<feature type="transmembrane region" description="Helical" evidence="1">
    <location>
        <begin position="185"/>
        <end position="211"/>
    </location>
</feature>
<accession>A0A5C3KRW9</accession>
<evidence type="ECO:0000313" key="2">
    <source>
        <dbReference type="EMBL" id="TFK23369.1"/>
    </source>
</evidence>
<evidence type="ECO:0000313" key="3">
    <source>
        <dbReference type="Proteomes" id="UP000307440"/>
    </source>
</evidence>
<reference evidence="2 3" key="1">
    <citation type="journal article" date="2019" name="Nat. Ecol. Evol.">
        <title>Megaphylogeny resolves global patterns of mushroom evolution.</title>
        <authorList>
            <person name="Varga T."/>
            <person name="Krizsan K."/>
            <person name="Foldi C."/>
            <person name="Dima B."/>
            <person name="Sanchez-Garcia M."/>
            <person name="Sanchez-Ramirez S."/>
            <person name="Szollosi G.J."/>
            <person name="Szarkandi J.G."/>
            <person name="Papp V."/>
            <person name="Albert L."/>
            <person name="Andreopoulos W."/>
            <person name="Angelini C."/>
            <person name="Antonin V."/>
            <person name="Barry K.W."/>
            <person name="Bougher N.L."/>
            <person name="Buchanan P."/>
            <person name="Buyck B."/>
            <person name="Bense V."/>
            <person name="Catcheside P."/>
            <person name="Chovatia M."/>
            <person name="Cooper J."/>
            <person name="Damon W."/>
            <person name="Desjardin D."/>
            <person name="Finy P."/>
            <person name="Geml J."/>
            <person name="Haridas S."/>
            <person name="Hughes K."/>
            <person name="Justo A."/>
            <person name="Karasinski D."/>
            <person name="Kautmanova I."/>
            <person name="Kiss B."/>
            <person name="Kocsube S."/>
            <person name="Kotiranta H."/>
            <person name="LaButti K.M."/>
            <person name="Lechner B.E."/>
            <person name="Liimatainen K."/>
            <person name="Lipzen A."/>
            <person name="Lukacs Z."/>
            <person name="Mihaltcheva S."/>
            <person name="Morgado L.N."/>
            <person name="Niskanen T."/>
            <person name="Noordeloos M.E."/>
            <person name="Ohm R.A."/>
            <person name="Ortiz-Santana B."/>
            <person name="Ovrebo C."/>
            <person name="Racz N."/>
            <person name="Riley R."/>
            <person name="Savchenko A."/>
            <person name="Shiryaev A."/>
            <person name="Soop K."/>
            <person name="Spirin V."/>
            <person name="Szebenyi C."/>
            <person name="Tomsovsky M."/>
            <person name="Tulloss R.E."/>
            <person name="Uehling J."/>
            <person name="Grigoriev I.V."/>
            <person name="Vagvolgyi C."/>
            <person name="Papp T."/>
            <person name="Martin F.M."/>
            <person name="Miettinen O."/>
            <person name="Hibbett D.S."/>
            <person name="Nagy L.G."/>
        </authorList>
    </citation>
    <scope>NUCLEOTIDE SEQUENCE [LARGE SCALE GENOMIC DNA]</scope>
    <source>
        <strain evidence="2 3">CBS 121175</strain>
    </source>
</reference>
<feature type="transmembrane region" description="Helical" evidence="1">
    <location>
        <begin position="136"/>
        <end position="164"/>
    </location>
</feature>
<keyword evidence="1" id="KW-0472">Membrane</keyword>
<keyword evidence="1" id="KW-1133">Transmembrane helix</keyword>
<sequence>IGFQLSLCVYGLAVYLETPRNARKGRVWCIVLSFAILATSAAGGITNRWQLINEHTAFGETAGMWSVKWAAESLLPGVLTILGDGVLLFRCYMIWSDKRWVALFPTFIYLAAIVAGLIVFARVLEHGTFEARTVNLSYLLGALSVALPVLFNVTTTVLIVWRIVKWRHKLSWALSGRHVAKYSGAAMILIEAALPLSLSGIAYASILFAAYGGRFFRVISVMKSMSVMAPLSATFESLYLIFVVLSPQLVIFRVTTGRSFS</sequence>
<evidence type="ECO:0000256" key="1">
    <source>
        <dbReference type="SAM" id="Phobius"/>
    </source>
</evidence>